<evidence type="ECO:0000256" key="11">
    <source>
        <dbReference type="ARBA" id="ARBA00023136"/>
    </source>
</evidence>
<dbReference type="SMART" id="SM00388">
    <property type="entry name" value="HisKA"/>
    <property type="match status" value="1"/>
</dbReference>
<keyword evidence="15" id="KW-1185">Reference proteome</keyword>
<protein>
    <recommendedName>
        <fullName evidence="3">histidine kinase</fullName>
        <ecNumber evidence="3">2.7.13.3</ecNumber>
    </recommendedName>
</protein>
<evidence type="ECO:0000256" key="6">
    <source>
        <dbReference type="ARBA" id="ARBA00022679"/>
    </source>
</evidence>
<dbReference type="InterPro" id="IPR005467">
    <property type="entry name" value="His_kinase_dom"/>
</dbReference>
<dbReference type="InterPro" id="IPR050351">
    <property type="entry name" value="BphY/WalK/GraS-like"/>
</dbReference>
<reference evidence="15" key="1">
    <citation type="submission" date="2017-04" db="EMBL/GenBank/DDBJ databases">
        <authorList>
            <person name="Song Y."/>
            <person name="Cho B.-K."/>
        </authorList>
    </citation>
    <scope>NUCLEOTIDE SEQUENCE [LARGE SCALE GENOMIC DNA]</scope>
    <source>
        <strain evidence="15">SL1</strain>
    </source>
</reference>
<keyword evidence="7 12" id="KW-0812">Transmembrane</keyword>
<dbReference type="RefSeq" id="WP_032076081.1">
    <property type="nucleotide sequence ID" value="NZ_CP020953.1"/>
</dbReference>
<dbReference type="FunFam" id="3.30.565.10:FF:000057">
    <property type="entry name" value="Sensor histidine kinase"/>
    <property type="match status" value="1"/>
</dbReference>
<evidence type="ECO:0000256" key="4">
    <source>
        <dbReference type="ARBA" id="ARBA00022475"/>
    </source>
</evidence>
<dbReference type="AlphaFoldDB" id="A0A2U8DKR4"/>
<evidence type="ECO:0000313" key="15">
    <source>
        <dbReference type="Proteomes" id="UP000244910"/>
    </source>
</evidence>
<dbReference type="PANTHER" id="PTHR45453">
    <property type="entry name" value="PHOSPHATE REGULON SENSOR PROTEIN PHOR"/>
    <property type="match status" value="1"/>
</dbReference>
<dbReference type="InterPro" id="IPR003594">
    <property type="entry name" value="HATPase_dom"/>
</dbReference>
<name>A0A2U8DKR4_9CLOT</name>
<evidence type="ECO:0000256" key="8">
    <source>
        <dbReference type="ARBA" id="ARBA00022777"/>
    </source>
</evidence>
<dbReference type="PANTHER" id="PTHR45453:SF2">
    <property type="entry name" value="HISTIDINE KINASE"/>
    <property type="match status" value="1"/>
</dbReference>
<feature type="domain" description="Histidine kinase" evidence="13">
    <location>
        <begin position="120"/>
        <end position="328"/>
    </location>
</feature>
<sequence length="329" mass="38539">MNLFFKHNKGYIFVYLMSLILTTMYCNVIGFIKVSEIIYIFMFNTFILICFLAFKYYQNRRLYKLLKNGVTSLNDVFIELGSSKLSENISDTLKQQHNLYDAEIRKLNNIHSEHLTFINQWVHQMKTPLSVIQLQLKEYEGEEIALSIEEEVNKLNKGLNMAMYYARIDSFKKDFLIEQFDLKGLVFDIVNEEKRIFIKNKITPKLEIDKDIKVYSDKKWLKFILDQLIINGIKYSKDKGKELIIKSYEYEKEIKLSVIDSGIGIPSKDIKKVFDPFFTGENGRRFGESTGMGLYIVKEVCKNLGHKVEIESNINEGTKVTIMFECFPS</sequence>
<evidence type="ECO:0000313" key="14">
    <source>
        <dbReference type="EMBL" id="AWI03065.1"/>
    </source>
</evidence>
<proteinExistence type="predicted"/>
<dbReference type="GO" id="GO:0005886">
    <property type="term" value="C:plasma membrane"/>
    <property type="evidence" value="ECO:0007669"/>
    <property type="project" value="UniProtKB-SubCell"/>
</dbReference>
<keyword evidence="10" id="KW-0902">Two-component regulatory system</keyword>
<keyword evidence="11 12" id="KW-0472">Membrane</keyword>
<dbReference type="OrthoDB" id="9780487at2"/>
<feature type="transmembrane region" description="Helical" evidence="12">
    <location>
        <begin position="38"/>
        <end position="57"/>
    </location>
</feature>
<dbReference type="Proteomes" id="UP000244910">
    <property type="component" value="Chromosome"/>
</dbReference>
<dbReference type="PROSITE" id="PS50109">
    <property type="entry name" value="HIS_KIN"/>
    <property type="match status" value="1"/>
</dbReference>
<comment type="subcellular location">
    <subcellularLocation>
        <location evidence="2">Cell membrane</location>
        <topology evidence="2">Multi-pass membrane protein</topology>
    </subcellularLocation>
</comment>
<dbReference type="GO" id="GO:0004721">
    <property type="term" value="F:phosphoprotein phosphatase activity"/>
    <property type="evidence" value="ECO:0007669"/>
    <property type="project" value="TreeGrafter"/>
</dbReference>
<dbReference type="Gene3D" id="3.30.565.10">
    <property type="entry name" value="Histidine kinase-like ATPase, C-terminal domain"/>
    <property type="match status" value="1"/>
</dbReference>
<evidence type="ECO:0000259" key="13">
    <source>
        <dbReference type="PROSITE" id="PS50109"/>
    </source>
</evidence>
<accession>A0A2U8DKR4</accession>
<dbReference type="KEGG" id="cdrk:B9W14_00605"/>
<dbReference type="CDD" id="cd00082">
    <property type="entry name" value="HisKA"/>
    <property type="match status" value="1"/>
</dbReference>
<keyword evidence="6" id="KW-0808">Transferase</keyword>
<keyword evidence="8 14" id="KW-0418">Kinase</keyword>
<evidence type="ECO:0000256" key="5">
    <source>
        <dbReference type="ARBA" id="ARBA00022553"/>
    </source>
</evidence>
<dbReference type="PRINTS" id="PR00344">
    <property type="entry name" value="BCTRLSENSOR"/>
</dbReference>
<dbReference type="EMBL" id="CP020953">
    <property type="protein sequence ID" value="AWI03065.1"/>
    <property type="molecule type" value="Genomic_DNA"/>
</dbReference>
<dbReference type="GO" id="GO:0016036">
    <property type="term" value="P:cellular response to phosphate starvation"/>
    <property type="evidence" value="ECO:0007669"/>
    <property type="project" value="TreeGrafter"/>
</dbReference>
<gene>
    <name evidence="14" type="ORF">B9W14_00605</name>
</gene>
<feature type="transmembrane region" description="Helical" evidence="12">
    <location>
        <begin position="12"/>
        <end position="32"/>
    </location>
</feature>
<dbReference type="Pfam" id="PF02518">
    <property type="entry name" value="HATPase_c"/>
    <property type="match status" value="1"/>
</dbReference>
<comment type="catalytic activity">
    <reaction evidence="1">
        <text>ATP + protein L-histidine = ADP + protein N-phospho-L-histidine.</text>
        <dbReference type="EC" id="2.7.13.3"/>
    </reaction>
</comment>
<keyword evidence="4" id="KW-1003">Cell membrane</keyword>
<evidence type="ECO:0000256" key="1">
    <source>
        <dbReference type="ARBA" id="ARBA00000085"/>
    </source>
</evidence>
<evidence type="ECO:0000256" key="2">
    <source>
        <dbReference type="ARBA" id="ARBA00004651"/>
    </source>
</evidence>
<evidence type="ECO:0000256" key="9">
    <source>
        <dbReference type="ARBA" id="ARBA00022989"/>
    </source>
</evidence>
<keyword evidence="9 12" id="KW-1133">Transmembrane helix</keyword>
<dbReference type="InterPro" id="IPR036890">
    <property type="entry name" value="HATPase_C_sf"/>
</dbReference>
<dbReference type="InterPro" id="IPR004358">
    <property type="entry name" value="Sig_transdc_His_kin-like_C"/>
</dbReference>
<dbReference type="SMART" id="SM00387">
    <property type="entry name" value="HATPase_c"/>
    <property type="match status" value="1"/>
</dbReference>
<dbReference type="InterPro" id="IPR003661">
    <property type="entry name" value="HisK_dim/P_dom"/>
</dbReference>
<dbReference type="SUPFAM" id="SSF55874">
    <property type="entry name" value="ATPase domain of HSP90 chaperone/DNA topoisomerase II/histidine kinase"/>
    <property type="match status" value="1"/>
</dbReference>
<keyword evidence="5" id="KW-0597">Phosphoprotein</keyword>
<evidence type="ECO:0000256" key="7">
    <source>
        <dbReference type="ARBA" id="ARBA00022692"/>
    </source>
</evidence>
<organism evidence="14 15">
    <name type="scientific">Clostridium drakei</name>
    <dbReference type="NCBI Taxonomy" id="332101"/>
    <lineage>
        <taxon>Bacteria</taxon>
        <taxon>Bacillati</taxon>
        <taxon>Bacillota</taxon>
        <taxon>Clostridia</taxon>
        <taxon>Eubacteriales</taxon>
        <taxon>Clostridiaceae</taxon>
        <taxon>Clostridium</taxon>
    </lineage>
</organism>
<dbReference type="EC" id="2.7.13.3" evidence="3"/>
<evidence type="ECO:0000256" key="12">
    <source>
        <dbReference type="SAM" id="Phobius"/>
    </source>
</evidence>
<evidence type="ECO:0000256" key="3">
    <source>
        <dbReference type="ARBA" id="ARBA00012438"/>
    </source>
</evidence>
<dbReference type="GO" id="GO:0000155">
    <property type="term" value="F:phosphorelay sensor kinase activity"/>
    <property type="evidence" value="ECO:0007669"/>
    <property type="project" value="InterPro"/>
</dbReference>
<evidence type="ECO:0000256" key="10">
    <source>
        <dbReference type="ARBA" id="ARBA00023012"/>
    </source>
</evidence>